<organism evidence="4 5">
    <name type="scientific">Tepidimonas aquatica</name>
    <dbReference type="NCBI Taxonomy" id="247482"/>
    <lineage>
        <taxon>Bacteria</taxon>
        <taxon>Pseudomonadati</taxon>
        <taxon>Pseudomonadota</taxon>
        <taxon>Betaproteobacteria</taxon>
        <taxon>Burkholderiales</taxon>
        <taxon>Tepidimonas</taxon>
    </lineage>
</organism>
<proteinExistence type="predicted"/>
<accession>A0A554WW81</accession>
<feature type="compositionally biased region" description="Low complexity" evidence="1">
    <location>
        <begin position="91"/>
        <end position="102"/>
    </location>
</feature>
<dbReference type="AlphaFoldDB" id="A0A554WW81"/>
<feature type="domain" description="Zinc finger/thioredoxin putative" evidence="3">
    <location>
        <begin position="4"/>
        <end position="39"/>
    </location>
</feature>
<evidence type="ECO:0000313" key="5">
    <source>
        <dbReference type="Proteomes" id="UP000318554"/>
    </source>
</evidence>
<feature type="region of interest" description="Disordered" evidence="1">
    <location>
        <begin position="43"/>
        <end position="130"/>
    </location>
</feature>
<dbReference type="EMBL" id="VJNA01000001">
    <property type="protein sequence ID" value="TSE27832.1"/>
    <property type="molecule type" value="Genomic_DNA"/>
</dbReference>
<feature type="compositionally biased region" description="Pro residues" evidence="1">
    <location>
        <begin position="103"/>
        <end position="116"/>
    </location>
</feature>
<evidence type="ECO:0000313" key="4">
    <source>
        <dbReference type="EMBL" id="TSE27832.1"/>
    </source>
</evidence>
<feature type="compositionally biased region" description="Pro residues" evidence="1">
    <location>
        <begin position="77"/>
        <end position="90"/>
    </location>
</feature>
<reference evidence="4 5" key="1">
    <citation type="submission" date="2019-07" db="EMBL/GenBank/DDBJ databases">
        <title>Tepidimonas aquatica CLN-1 draft genome.</title>
        <authorList>
            <person name="Da Costa M.S."/>
            <person name="Froufe H.J.C."/>
            <person name="Egas C."/>
            <person name="Albuquerque L."/>
        </authorList>
    </citation>
    <scope>NUCLEOTIDE SEQUENCE [LARGE SCALE GENOMIC DNA]</scope>
    <source>
        <strain evidence="4 5">CLN-1</strain>
    </source>
</reference>
<dbReference type="RefSeq" id="WP_144324035.1">
    <property type="nucleotide sequence ID" value="NZ_VJNA01000001.1"/>
</dbReference>
<sequence length="302" mass="32891">MRFVTRCPSCGTSFRVVVDQLKIADGWVRCGWCQHVFDATQDLQPEPAPAPSQPPDARVLPETAATPAPTAAQHLVEPPPAGAPAEPGPQPQSVAAPAQPEAAPQPPAPAWAPEPEPASRPDEPVSQPEPEPAFVRQARRRARWQHPLVRAVLAAVALGLTGLLLAQLAWLGRAAVLARWPQALPWYELACQPLGCTVGRQRPAGAVVVEGSVLLRRAPDRYSFHLVLRNQADAEVEAPALELTLVDAQGEPLARRVWLPPQWPQPTERLAAATEWPLQFELAFDHPQASRMNGYRVVLFYP</sequence>
<protein>
    <submittedName>
        <fullName evidence="4">Family finger-like domain protein</fullName>
    </submittedName>
</protein>
<dbReference type="InterPro" id="IPR011723">
    <property type="entry name" value="Znf/thioredoxin_put"/>
</dbReference>
<feature type="transmembrane region" description="Helical" evidence="2">
    <location>
        <begin position="148"/>
        <end position="170"/>
    </location>
</feature>
<dbReference type="Proteomes" id="UP000318554">
    <property type="component" value="Unassembled WGS sequence"/>
</dbReference>
<keyword evidence="2" id="KW-0812">Transmembrane</keyword>
<evidence type="ECO:0000256" key="2">
    <source>
        <dbReference type="SAM" id="Phobius"/>
    </source>
</evidence>
<gene>
    <name evidence="4" type="ORF">Taqua_00027</name>
</gene>
<dbReference type="InterPro" id="IPR021834">
    <property type="entry name" value="DUF3426"/>
</dbReference>
<dbReference type="Pfam" id="PF13719">
    <property type="entry name" value="Zn_ribbon_5"/>
    <property type="match status" value="1"/>
</dbReference>
<feature type="compositionally biased region" description="Low complexity" evidence="1">
    <location>
        <begin position="61"/>
        <end position="72"/>
    </location>
</feature>
<dbReference type="NCBIfam" id="TIGR02098">
    <property type="entry name" value="MJ0042_CXXC"/>
    <property type="match status" value="1"/>
</dbReference>
<keyword evidence="5" id="KW-1185">Reference proteome</keyword>
<name>A0A554WW81_9BURK</name>
<dbReference type="Pfam" id="PF11906">
    <property type="entry name" value="DUF3426"/>
    <property type="match status" value="1"/>
</dbReference>
<keyword evidence="2" id="KW-1133">Transmembrane helix</keyword>
<comment type="caution">
    <text evidence="4">The sequence shown here is derived from an EMBL/GenBank/DDBJ whole genome shotgun (WGS) entry which is preliminary data.</text>
</comment>
<dbReference type="OrthoDB" id="5294582at2"/>
<evidence type="ECO:0000259" key="3">
    <source>
        <dbReference type="Pfam" id="PF13719"/>
    </source>
</evidence>
<keyword evidence="2" id="KW-0472">Membrane</keyword>
<evidence type="ECO:0000256" key="1">
    <source>
        <dbReference type="SAM" id="MobiDB-lite"/>
    </source>
</evidence>